<protein>
    <submittedName>
        <fullName evidence="3">Uncharacterized protein</fullName>
    </submittedName>
</protein>
<keyword evidence="2" id="KW-1133">Transmembrane helix</keyword>
<name>A0ABW1SXG4_9ACTN</name>
<organism evidence="3 4">
    <name type="scientific">Longivirga aurantiaca</name>
    <dbReference type="NCBI Taxonomy" id="1837743"/>
    <lineage>
        <taxon>Bacteria</taxon>
        <taxon>Bacillati</taxon>
        <taxon>Actinomycetota</taxon>
        <taxon>Actinomycetes</taxon>
        <taxon>Sporichthyales</taxon>
        <taxon>Sporichthyaceae</taxon>
        <taxon>Longivirga</taxon>
    </lineage>
</organism>
<feature type="region of interest" description="Disordered" evidence="1">
    <location>
        <begin position="318"/>
        <end position="341"/>
    </location>
</feature>
<keyword evidence="2" id="KW-0472">Membrane</keyword>
<dbReference type="Proteomes" id="UP001596138">
    <property type="component" value="Unassembled WGS sequence"/>
</dbReference>
<feature type="region of interest" description="Disordered" evidence="1">
    <location>
        <begin position="174"/>
        <end position="195"/>
    </location>
</feature>
<evidence type="ECO:0000313" key="4">
    <source>
        <dbReference type="Proteomes" id="UP001596138"/>
    </source>
</evidence>
<feature type="transmembrane region" description="Helical" evidence="2">
    <location>
        <begin position="12"/>
        <end position="30"/>
    </location>
</feature>
<keyword evidence="4" id="KW-1185">Reference proteome</keyword>
<dbReference type="EMBL" id="JBHSTI010000002">
    <property type="protein sequence ID" value="MFC6236719.1"/>
    <property type="molecule type" value="Genomic_DNA"/>
</dbReference>
<sequence>MQSGSGVLGGSWIYLVIAGMWALVLVPMWLKQHDASRESKSADRFARAMGTLRRSRGEADAAPAQREVLMPGRSAKVRETQVVVTGPRAEQSASSQAASRRRRTLYVLLGLLTVTLLLGAFGLIPLVAAAAPLVLVLGFLVVARRQVTHAAEMRARRERRAALAEAARAADAHYATGSTAARRGGRAMDPAPMSDRRGELVADSAYDAVAATGTDDAWHAVPTTLPTYVTAPRATKMPRVIDLTHPGAWTGAAMVEQARSTLAAEPVGDGEMRVETFEITKPREGQLEQPAREPAAYADRYVHDDDTFEQLASQEDLDALLEDPRTGVDLPGDGYRRAANG</sequence>
<evidence type="ECO:0000313" key="3">
    <source>
        <dbReference type="EMBL" id="MFC6236719.1"/>
    </source>
</evidence>
<dbReference type="RefSeq" id="WP_386763756.1">
    <property type="nucleotide sequence ID" value="NZ_JBHSTI010000002.1"/>
</dbReference>
<comment type="caution">
    <text evidence="3">The sequence shown here is derived from an EMBL/GenBank/DDBJ whole genome shotgun (WGS) entry which is preliminary data.</text>
</comment>
<reference evidence="4" key="1">
    <citation type="journal article" date="2019" name="Int. J. Syst. Evol. Microbiol.">
        <title>The Global Catalogue of Microorganisms (GCM) 10K type strain sequencing project: providing services to taxonomists for standard genome sequencing and annotation.</title>
        <authorList>
            <consortium name="The Broad Institute Genomics Platform"/>
            <consortium name="The Broad Institute Genome Sequencing Center for Infectious Disease"/>
            <person name="Wu L."/>
            <person name="Ma J."/>
        </authorList>
    </citation>
    <scope>NUCLEOTIDE SEQUENCE [LARGE SCALE GENOMIC DNA]</scope>
    <source>
        <strain evidence="4">CGMCC 4.7317</strain>
    </source>
</reference>
<feature type="transmembrane region" description="Helical" evidence="2">
    <location>
        <begin position="105"/>
        <end position="124"/>
    </location>
</feature>
<proteinExistence type="predicted"/>
<evidence type="ECO:0000256" key="1">
    <source>
        <dbReference type="SAM" id="MobiDB-lite"/>
    </source>
</evidence>
<gene>
    <name evidence="3" type="ORF">ACFQGU_02425</name>
</gene>
<evidence type="ECO:0000256" key="2">
    <source>
        <dbReference type="SAM" id="Phobius"/>
    </source>
</evidence>
<accession>A0ABW1SXG4</accession>
<keyword evidence="2" id="KW-0812">Transmembrane</keyword>